<evidence type="ECO:0000256" key="4">
    <source>
        <dbReference type="ARBA" id="ARBA00022692"/>
    </source>
</evidence>
<evidence type="ECO:0000256" key="6">
    <source>
        <dbReference type="ARBA" id="ARBA00023136"/>
    </source>
</evidence>
<keyword evidence="6 7" id="KW-0472">Membrane</keyword>
<feature type="transmembrane region" description="Helical" evidence="7">
    <location>
        <begin position="433"/>
        <end position="452"/>
    </location>
</feature>
<protein>
    <recommendedName>
        <fullName evidence="8">ABC3 transporter permease C-terminal domain-containing protein</fullName>
    </recommendedName>
</protein>
<evidence type="ECO:0000256" key="3">
    <source>
        <dbReference type="ARBA" id="ARBA00022475"/>
    </source>
</evidence>
<dbReference type="InterPro" id="IPR051447">
    <property type="entry name" value="Lipoprotein-release_system"/>
</dbReference>
<organism evidence="9 10">
    <name type="scientific">Candidatus Methylocalor cossyra</name>
    <dbReference type="NCBI Taxonomy" id="3108543"/>
    <lineage>
        <taxon>Bacteria</taxon>
        <taxon>Pseudomonadati</taxon>
        <taxon>Pseudomonadota</taxon>
        <taxon>Gammaproteobacteria</taxon>
        <taxon>Methylococcales</taxon>
        <taxon>Methylococcaceae</taxon>
        <taxon>Candidatus Methylocalor</taxon>
    </lineage>
</organism>
<evidence type="ECO:0000256" key="5">
    <source>
        <dbReference type="ARBA" id="ARBA00022989"/>
    </source>
</evidence>
<evidence type="ECO:0000256" key="2">
    <source>
        <dbReference type="ARBA" id="ARBA00005236"/>
    </source>
</evidence>
<reference evidence="9 10" key="1">
    <citation type="submission" date="2024-04" db="EMBL/GenBank/DDBJ databases">
        <authorList>
            <person name="Cremers G."/>
        </authorList>
    </citation>
    <scope>NUCLEOTIDE SEQUENCE [LARGE SCALE GENOMIC DNA]</scope>
    <source>
        <strain evidence="9">MeCH1-AG</strain>
    </source>
</reference>
<dbReference type="EMBL" id="OZ026884">
    <property type="protein sequence ID" value="CAL1240440.1"/>
    <property type="molecule type" value="Genomic_DNA"/>
</dbReference>
<gene>
    <name evidence="9" type="ORF">MECH1_V1_1664</name>
</gene>
<feature type="transmembrane region" description="Helical" evidence="7">
    <location>
        <begin position="357"/>
        <end position="381"/>
    </location>
</feature>
<dbReference type="Pfam" id="PF02687">
    <property type="entry name" value="FtsX"/>
    <property type="match status" value="2"/>
</dbReference>
<evidence type="ECO:0000313" key="10">
    <source>
        <dbReference type="Proteomes" id="UP001497493"/>
    </source>
</evidence>
<dbReference type="Proteomes" id="UP001497493">
    <property type="component" value="Chromosome"/>
</dbReference>
<feature type="transmembrane region" description="Helical" evidence="7">
    <location>
        <begin position="20"/>
        <end position="40"/>
    </location>
</feature>
<dbReference type="RefSeq" id="WP_348757036.1">
    <property type="nucleotide sequence ID" value="NZ_OZ026884.1"/>
</dbReference>
<comment type="subcellular location">
    <subcellularLocation>
        <location evidence="1">Cell membrane</location>
        <topology evidence="1">Multi-pass membrane protein</topology>
    </subcellularLocation>
</comment>
<name>A0ABM9NIL4_9GAMM</name>
<feature type="transmembrane region" description="Helical" evidence="7">
    <location>
        <begin position="703"/>
        <end position="731"/>
    </location>
</feature>
<evidence type="ECO:0000259" key="8">
    <source>
        <dbReference type="Pfam" id="PF02687"/>
    </source>
</evidence>
<comment type="similarity">
    <text evidence="2">Belongs to the ABC-4 integral membrane protein family. LolC/E subfamily.</text>
</comment>
<evidence type="ECO:0000256" key="7">
    <source>
        <dbReference type="SAM" id="Phobius"/>
    </source>
</evidence>
<keyword evidence="4 7" id="KW-0812">Transmembrane</keyword>
<keyword evidence="3" id="KW-1003">Cell membrane</keyword>
<feature type="transmembrane region" description="Helical" evidence="7">
    <location>
        <begin position="751"/>
        <end position="771"/>
    </location>
</feature>
<accession>A0ABM9NIL4</accession>
<feature type="transmembrane region" description="Helical" evidence="7">
    <location>
        <begin position="269"/>
        <end position="291"/>
    </location>
</feature>
<dbReference type="InterPro" id="IPR003838">
    <property type="entry name" value="ABC3_permease_C"/>
</dbReference>
<feature type="transmembrane region" description="Helical" evidence="7">
    <location>
        <begin position="659"/>
        <end position="682"/>
    </location>
</feature>
<feature type="transmembrane region" description="Helical" evidence="7">
    <location>
        <begin position="312"/>
        <end position="337"/>
    </location>
</feature>
<evidence type="ECO:0000256" key="1">
    <source>
        <dbReference type="ARBA" id="ARBA00004651"/>
    </source>
</evidence>
<proteinExistence type="inferred from homology"/>
<evidence type="ECO:0000313" key="9">
    <source>
        <dbReference type="EMBL" id="CAL1240440.1"/>
    </source>
</evidence>
<feature type="domain" description="ABC3 transporter permease C-terminal" evidence="8">
    <location>
        <begin position="269"/>
        <end position="389"/>
    </location>
</feature>
<feature type="domain" description="ABC3 transporter permease C-terminal" evidence="8">
    <location>
        <begin position="661"/>
        <end position="777"/>
    </location>
</feature>
<sequence>MRPLHLKLLRELWQTRGQVLAIAAVIAGGVATLIMALTSFDALTLTRDAYYREAHFAEVFASLKRAPEALRQAIESIPGVQQVETRVVGSANLAVPGFADPATAILVSLPDGRNAELNRLYLRAGRLPAAGRAGEAVLGEAFAEAHHLHPGDHLTAIIHGRRQDLEIVGIALSPEYIYQIRPGDLFPDFERYGVLWMNRSQLAQAFDLGGAFNDVVLTLTRDARPAEVIDRLDALLARYGGSRAITREDQISHRYLQVELTQLGTMARVFPTIFLGVAAFLLNVVVTRLVGMQRDQIAILKAFGYRDWQVGVHYGQWVSLIVALGLVLGLLAGLWLGDLMTAIYRDFFRFPYLTYRLQPRTFAIGVLVTAAAGLIGTFTALRRAVRLPPAEAMRPEPPPVFRPTVLERLGLERLFTQPTRIILRNLERQPVKALLSVVGIAMAVGILMVGRFQEGAVDFLIKVGFELAQRDDLTVTFVEPTSYRAVHAIAALPGVDRVEPFRSAPVVLRRGTASYRTALQGLAADGTLRRVLDDRLRRVELPAEGLLLNDFLATTLRARPGDRISVEFLEGRRQRREVPVAGIVREFTGATAYLRLDTLNRLLLEGEAITGVLLAVEPGYRQSLIAAFKDVPRVVGVTDRLKAIQSFYDSLANIVLTQAFIATLLAGSIAFGVVYNSARVAFAERSRELASLRILGFTRAEIAYILLGELALITLAALPLGFLVGLGLTRYLVQSVQSDLYRIPLVVEPKVFAFAASVVLVSALLSGAIVARQLYRLDLIAVLKTRE</sequence>
<keyword evidence="10" id="KW-1185">Reference proteome</keyword>
<keyword evidence="5 7" id="KW-1133">Transmembrane helix</keyword>
<dbReference type="PANTHER" id="PTHR30489">
    <property type="entry name" value="LIPOPROTEIN-RELEASING SYSTEM TRANSMEMBRANE PROTEIN LOLE"/>
    <property type="match status" value="1"/>
</dbReference>
<dbReference type="PANTHER" id="PTHR30489:SF0">
    <property type="entry name" value="LIPOPROTEIN-RELEASING SYSTEM TRANSMEMBRANE PROTEIN LOLE"/>
    <property type="match status" value="1"/>
</dbReference>